<reference evidence="3" key="1">
    <citation type="journal article" date="2021" name="Sci. Rep.">
        <title>Diploid genomic architecture of Nitzschia inconspicua, an elite biomass production diatom.</title>
        <authorList>
            <person name="Oliver A."/>
            <person name="Podell S."/>
            <person name="Pinowska A."/>
            <person name="Traller J.C."/>
            <person name="Smith S.R."/>
            <person name="McClure R."/>
            <person name="Beliaev A."/>
            <person name="Bohutskyi P."/>
            <person name="Hill E.A."/>
            <person name="Rabines A."/>
            <person name="Zheng H."/>
            <person name="Allen L.Z."/>
            <person name="Kuo A."/>
            <person name="Grigoriev I.V."/>
            <person name="Allen A.E."/>
            <person name="Hazlebeck D."/>
            <person name="Allen E.E."/>
        </authorList>
    </citation>
    <scope>NUCLEOTIDE SEQUENCE</scope>
    <source>
        <strain evidence="3">Hildebrandi</strain>
    </source>
</reference>
<gene>
    <name evidence="3" type="ORF">IV203_013259</name>
</gene>
<feature type="compositionally biased region" description="Basic and acidic residues" evidence="1">
    <location>
        <begin position="278"/>
        <end position="303"/>
    </location>
</feature>
<feature type="region of interest" description="Disordered" evidence="1">
    <location>
        <begin position="276"/>
        <end position="307"/>
    </location>
</feature>
<protein>
    <submittedName>
        <fullName evidence="3">Uncharacterized protein</fullName>
    </submittedName>
</protein>
<dbReference type="EMBL" id="JAGRRH010000001">
    <property type="protein sequence ID" value="KAG7374164.1"/>
    <property type="molecule type" value="Genomic_DNA"/>
</dbReference>
<keyword evidence="2" id="KW-0472">Membrane</keyword>
<dbReference type="AlphaFoldDB" id="A0A9K3M4U1"/>
<evidence type="ECO:0000313" key="4">
    <source>
        <dbReference type="Proteomes" id="UP000693970"/>
    </source>
</evidence>
<proteinExistence type="predicted"/>
<comment type="caution">
    <text evidence="3">The sequence shown here is derived from an EMBL/GenBank/DDBJ whole genome shotgun (WGS) entry which is preliminary data.</text>
</comment>
<evidence type="ECO:0000313" key="3">
    <source>
        <dbReference type="EMBL" id="KAG7374164.1"/>
    </source>
</evidence>
<dbReference type="OrthoDB" id="10685029at2759"/>
<reference evidence="3" key="2">
    <citation type="submission" date="2021-04" db="EMBL/GenBank/DDBJ databases">
        <authorList>
            <person name="Podell S."/>
        </authorList>
    </citation>
    <scope>NUCLEOTIDE SEQUENCE</scope>
    <source>
        <strain evidence="3">Hildebrandi</strain>
    </source>
</reference>
<evidence type="ECO:0000256" key="2">
    <source>
        <dbReference type="SAM" id="Phobius"/>
    </source>
</evidence>
<name>A0A9K3M4U1_9STRA</name>
<feature type="transmembrane region" description="Helical" evidence="2">
    <location>
        <begin position="119"/>
        <end position="139"/>
    </location>
</feature>
<accession>A0A9K3M4U1</accession>
<dbReference type="Proteomes" id="UP000693970">
    <property type="component" value="Unassembled WGS sequence"/>
</dbReference>
<keyword evidence="2" id="KW-0812">Transmembrane</keyword>
<sequence>MGATKSRCITIADCATKEQFLQKIEKIFTEAERFLDSSKTNPGSLYASSPRLVFFSFEYAKATVIRGTVKKARLWRRLRKYYLGQIHQAIVARVISWPAETWNEEPVQLASYANLSLFNYYYFWYCSIFYSCAYVDMLIPMRDTGMEVLYKTQKNPTVPIMKGRFKQHERGAQMLFSLPRVQRAATDNNEGILMQNGVPYIVHIHVVQQFPYWLHGWECLECGGKTVVSVANHCLECKKVVCYFCVQKKKGSGFRNDTCRETGSMKYLCTSCSGANRQENDKTEKGGKESQATFKEDTMERDSNTTVRKGPPYLLRKKCTLIHQPVRLLTIDGSFREKVLHPEKWWKTEFVATFCAMLAHSVHHSEVLYVHCLFSKHLEEHTTASLPGHVNTVISVVHDQGHFVVLEVDVKEIKVWDGKDYDVTTRTEKISFLHQKIKLLDFDCKPAFKGGRDKGVRVDVLVRGDKVWTVTRTRMLNQDDDYNCGPIACLRVWETLVPGVIDIGQLCPNDYRGVVVRKLDQMFGELKNNLIWGDEELQKTTYTRTISSEITEIIAKGNPIVRSMQLRMDVAS</sequence>
<evidence type="ECO:0000256" key="1">
    <source>
        <dbReference type="SAM" id="MobiDB-lite"/>
    </source>
</evidence>
<keyword evidence="4" id="KW-1185">Reference proteome</keyword>
<organism evidence="3 4">
    <name type="scientific">Nitzschia inconspicua</name>
    <dbReference type="NCBI Taxonomy" id="303405"/>
    <lineage>
        <taxon>Eukaryota</taxon>
        <taxon>Sar</taxon>
        <taxon>Stramenopiles</taxon>
        <taxon>Ochrophyta</taxon>
        <taxon>Bacillariophyta</taxon>
        <taxon>Bacillariophyceae</taxon>
        <taxon>Bacillariophycidae</taxon>
        <taxon>Bacillariales</taxon>
        <taxon>Bacillariaceae</taxon>
        <taxon>Nitzschia</taxon>
    </lineage>
</organism>
<keyword evidence="2" id="KW-1133">Transmembrane helix</keyword>